<dbReference type="OrthoDB" id="202203at2759"/>
<dbReference type="PRINTS" id="PR00368">
    <property type="entry name" value="FADPNR"/>
</dbReference>
<evidence type="ECO:0000259" key="1">
    <source>
        <dbReference type="Pfam" id="PF07992"/>
    </source>
</evidence>
<dbReference type="Gene3D" id="3.50.50.100">
    <property type="match status" value="1"/>
</dbReference>
<organism evidence="2 3">
    <name type="scientific">Amylocarpus encephaloides</name>
    <dbReference type="NCBI Taxonomy" id="45428"/>
    <lineage>
        <taxon>Eukaryota</taxon>
        <taxon>Fungi</taxon>
        <taxon>Dikarya</taxon>
        <taxon>Ascomycota</taxon>
        <taxon>Pezizomycotina</taxon>
        <taxon>Leotiomycetes</taxon>
        <taxon>Helotiales</taxon>
        <taxon>Helotiales incertae sedis</taxon>
        <taxon>Amylocarpus</taxon>
    </lineage>
</organism>
<comment type="caution">
    <text evidence="2">The sequence shown here is derived from an EMBL/GenBank/DDBJ whole genome shotgun (WGS) entry which is preliminary data.</text>
</comment>
<proteinExistence type="predicted"/>
<dbReference type="PANTHER" id="PTHR43735">
    <property type="entry name" value="APOPTOSIS-INDUCING FACTOR 1"/>
    <property type="match status" value="1"/>
</dbReference>
<dbReference type="GO" id="GO:0050660">
    <property type="term" value="F:flavin adenine dinucleotide binding"/>
    <property type="evidence" value="ECO:0007669"/>
    <property type="project" value="TreeGrafter"/>
</dbReference>
<dbReference type="InterPro" id="IPR023753">
    <property type="entry name" value="FAD/NAD-binding_dom"/>
</dbReference>
<dbReference type="GO" id="GO:0005737">
    <property type="term" value="C:cytoplasm"/>
    <property type="evidence" value="ECO:0007669"/>
    <property type="project" value="TreeGrafter"/>
</dbReference>
<evidence type="ECO:0000313" key="3">
    <source>
        <dbReference type="Proteomes" id="UP000824998"/>
    </source>
</evidence>
<feature type="domain" description="FAD/NAD(P)-binding" evidence="1">
    <location>
        <begin position="45"/>
        <end position="344"/>
    </location>
</feature>
<dbReference type="Pfam" id="PF07992">
    <property type="entry name" value="Pyr_redox_2"/>
    <property type="match status" value="1"/>
</dbReference>
<dbReference type="InterPro" id="IPR036188">
    <property type="entry name" value="FAD/NAD-bd_sf"/>
</dbReference>
<dbReference type="PANTHER" id="PTHR43735:SF5">
    <property type="entry name" value="FAD_NAD(P)-BINDING DOMAIN-CONTAINING PROTEIN"/>
    <property type="match status" value="1"/>
</dbReference>
<protein>
    <submittedName>
        <fullName evidence="2">AMID-like mitochondrial oxidoreductase</fullName>
    </submittedName>
</protein>
<dbReference type="PRINTS" id="PR00469">
    <property type="entry name" value="PNDRDTASEII"/>
</dbReference>
<name>A0A9P8C5P6_9HELO</name>
<dbReference type="AlphaFoldDB" id="A0A9P8C5P6"/>
<keyword evidence="3" id="KW-1185">Reference proteome</keyword>
<accession>A0A9P8C5P6</accession>
<reference evidence="2" key="1">
    <citation type="journal article" date="2021" name="IMA Fungus">
        <title>Genomic characterization of three marine fungi, including Emericellopsis atlantica sp. nov. with signatures of a generalist lifestyle and marine biomass degradation.</title>
        <authorList>
            <person name="Hagestad O.C."/>
            <person name="Hou L."/>
            <person name="Andersen J.H."/>
            <person name="Hansen E.H."/>
            <person name="Altermark B."/>
            <person name="Li C."/>
            <person name="Kuhnert E."/>
            <person name="Cox R.J."/>
            <person name="Crous P.W."/>
            <person name="Spatafora J.W."/>
            <person name="Lail K."/>
            <person name="Amirebrahimi M."/>
            <person name="Lipzen A."/>
            <person name="Pangilinan J."/>
            <person name="Andreopoulos W."/>
            <person name="Hayes R.D."/>
            <person name="Ng V."/>
            <person name="Grigoriev I.V."/>
            <person name="Jackson S.A."/>
            <person name="Sutton T.D.S."/>
            <person name="Dobson A.D.W."/>
            <person name="Rama T."/>
        </authorList>
    </citation>
    <scope>NUCLEOTIDE SEQUENCE</scope>
    <source>
        <strain evidence="2">TRa018bII</strain>
    </source>
</reference>
<gene>
    <name evidence="2" type="ORF">BJ875DRAFT_495848</name>
</gene>
<dbReference type="Proteomes" id="UP000824998">
    <property type="component" value="Unassembled WGS sequence"/>
</dbReference>
<evidence type="ECO:0000313" key="2">
    <source>
        <dbReference type="EMBL" id="KAG9234417.1"/>
    </source>
</evidence>
<dbReference type="SUPFAM" id="SSF51905">
    <property type="entry name" value="FAD/NAD(P)-binding domain"/>
    <property type="match status" value="1"/>
</dbReference>
<dbReference type="EMBL" id="MU251464">
    <property type="protein sequence ID" value="KAG9234417.1"/>
    <property type="molecule type" value="Genomic_DNA"/>
</dbReference>
<dbReference type="GO" id="GO:0004174">
    <property type="term" value="F:electron-transferring-flavoprotein dehydrogenase activity"/>
    <property type="evidence" value="ECO:0007669"/>
    <property type="project" value="TreeGrafter"/>
</dbReference>
<sequence>MAFELLRLVIKYFPIIATFSVDIVIQRLKAIQHLRTYNLLPDTQNVVVVGGSFAGLMLARRLAESLPSGYKVVLVERNSHFNYTFNFPRYSVVQGREQQAFIPYDGVAKGKPEGIFQQVKDNVTGIREGHVDLESGKSIPFTYLAIATGVTQTPPAKLLSTEKKESCAELRALQTRILESKTIAIVGAGAVGVQLAGDIRTFHQDKNVTLIQSREQLLPSFGFNLHVYVLKKLQDLGVEVILGQRPKVPYNSDWQSTELSLKHGTTRRFDLVIPCTGQTPNSLLLSSFSPSSISPRNNSILVKPTLQLQHNSKAAKDSSLPNVFALGDVAETGGPKMARAGMMHAEIVRANIVSLINGKGKLREYQTNALEGSLKLSLGKDDIVIWAQDPDGSEFLISGKNKNIDLEVKRAWGHFGAKYEDIKV</sequence>